<accession>A0ABP7RLD7</accession>
<feature type="signal peptide" evidence="15">
    <location>
        <begin position="1"/>
        <end position="35"/>
    </location>
</feature>
<gene>
    <name evidence="18" type="ORF">GCM10022211_06250</name>
</gene>
<evidence type="ECO:0000259" key="16">
    <source>
        <dbReference type="Pfam" id="PF00593"/>
    </source>
</evidence>
<organism evidence="18 19">
    <name type="scientific">Sphingomonas humi</name>
    <dbReference type="NCBI Taxonomy" id="335630"/>
    <lineage>
        <taxon>Bacteria</taxon>
        <taxon>Pseudomonadati</taxon>
        <taxon>Pseudomonadota</taxon>
        <taxon>Alphaproteobacteria</taxon>
        <taxon>Sphingomonadales</taxon>
        <taxon>Sphingomonadaceae</taxon>
        <taxon>Sphingomonas</taxon>
    </lineage>
</organism>
<comment type="caution">
    <text evidence="18">The sequence shown here is derived from an EMBL/GenBank/DDBJ whole genome shotgun (WGS) entry which is preliminary data.</text>
</comment>
<proteinExistence type="inferred from homology"/>
<keyword evidence="10 12" id="KW-0472">Membrane</keyword>
<dbReference type="PANTHER" id="PTHR32552:SF81">
    <property type="entry name" value="TONB-DEPENDENT OUTER MEMBRANE RECEPTOR"/>
    <property type="match status" value="1"/>
</dbReference>
<reference evidence="19" key="1">
    <citation type="journal article" date="2019" name="Int. J. Syst. Evol. Microbiol.">
        <title>The Global Catalogue of Microorganisms (GCM) 10K type strain sequencing project: providing services to taxonomists for standard genome sequencing and annotation.</title>
        <authorList>
            <consortium name="The Broad Institute Genomics Platform"/>
            <consortium name="The Broad Institute Genome Sequencing Center for Infectious Disease"/>
            <person name="Wu L."/>
            <person name="Ma J."/>
        </authorList>
    </citation>
    <scope>NUCLEOTIDE SEQUENCE [LARGE SCALE GENOMIC DNA]</scope>
    <source>
        <strain evidence="19">JCM 16603</strain>
    </source>
</reference>
<dbReference type="PANTHER" id="PTHR32552">
    <property type="entry name" value="FERRICHROME IRON RECEPTOR-RELATED"/>
    <property type="match status" value="1"/>
</dbReference>
<dbReference type="Pfam" id="PF07715">
    <property type="entry name" value="Plug"/>
    <property type="match status" value="1"/>
</dbReference>
<dbReference type="PROSITE" id="PS01156">
    <property type="entry name" value="TONB_DEPENDENT_REC_2"/>
    <property type="match status" value="1"/>
</dbReference>
<evidence type="ECO:0000256" key="13">
    <source>
        <dbReference type="PROSITE-ProRule" id="PRU10144"/>
    </source>
</evidence>
<feature type="domain" description="TonB-dependent receptor-like beta-barrel" evidence="16">
    <location>
        <begin position="317"/>
        <end position="775"/>
    </location>
</feature>
<protein>
    <submittedName>
        <fullName evidence="18">TonB-dependent receptor</fullName>
    </submittedName>
</protein>
<dbReference type="InterPro" id="IPR039426">
    <property type="entry name" value="TonB-dep_rcpt-like"/>
</dbReference>
<keyword evidence="6 15" id="KW-0732">Signal</keyword>
<keyword evidence="8" id="KW-0406">Ion transport</keyword>
<evidence type="ECO:0000256" key="2">
    <source>
        <dbReference type="ARBA" id="ARBA00022448"/>
    </source>
</evidence>
<dbReference type="CDD" id="cd01347">
    <property type="entry name" value="ligand_gated_channel"/>
    <property type="match status" value="1"/>
</dbReference>
<dbReference type="PROSITE" id="PS52016">
    <property type="entry name" value="TONB_DEPENDENT_REC_3"/>
    <property type="match status" value="1"/>
</dbReference>
<feature type="chain" id="PRO_5046654295" evidence="15">
    <location>
        <begin position="36"/>
        <end position="841"/>
    </location>
</feature>
<dbReference type="Pfam" id="PF00593">
    <property type="entry name" value="TonB_dep_Rec_b-barrel"/>
    <property type="match status" value="1"/>
</dbReference>
<comment type="similarity">
    <text evidence="12 14">Belongs to the TonB-dependent receptor family.</text>
</comment>
<keyword evidence="4" id="KW-0410">Iron transport</keyword>
<name>A0ABP7RLD7_9SPHN</name>
<keyword evidence="19" id="KW-1185">Reference proteome</keyword>
<sequence>MSSFGGEMYVMSATTIRSALFASAALFLAATPAFAQDAAAVQDPAATAKANDAQTADEPATASDGEIVVTARRRAESLIDVPIAVSAYSGEQLDRQGAVDISDIGDTTPNVTLETSRGTNSTLTAFIRGVGQQDPVAGFEGGVGLYLDDVYLNRPQGALLDVYDVERIEVLRGPQGTLYGRNTIGGAIKYVTRSLSAEPEARLKANVGSYGQRDVIVSASTPVSDWMRIGGAVARLVRDGFGKNLTTGKENYNKDVLATRATVELLPADNIRFKIAGDYTTDDSNTRGGHRLIPSLVSKTPVLADVFDSQGGLINPRQKVTGGGISLRGEIGLMDGLTLKTITAWRKDKSVTPIDFDALPAADVDVPAIYKNRQFSQEVQLLVEKGRLNGLIGGYYLNANANNIFDVLLALQGGAVLPGLAASTYGNVDTKTWAGFADFTYDLTDQFSVSLGGRYTSDKREAQVIRRNLIGGVSPELGGTPVNGIFNAVTNPTGRQFGALTSNFAGEKTFKQFTPRASVSFQPDDNNTIYLSWSKGFKGGGFDPRGLSTAAPDLNGNGVRETNEIFDYFLFEPEKVTSYEAGYKASLFDRRLRFALAGFIANYKDAQVPGSAGAIINGVPTFVGITTNAGKAEFKGIEFEGNAVLARDFAGPGSRFNLAGSVGYLDAKYKRFVTQVAGFNANGAATPTSPGQPIDVARFREIQNTPKWTNSATVDLSVPAGPGMVSANATLSYRSKSTQFELPSPYLDQKGFSLFDANLVYDIGKVTIGLHGKNLFDKRYITSGYQFLTVNPVTGQPILSASPASPVFAQPGIAPSLGLEGVVTGFYGSPRQVFLSLDVKF</sequence>
<dbReference type="InterPro" id="IPR036942">
    <property type="entry name" value="Beta-barrel_TonB_sf"/>
</dbReference>
<keyword evidence="7" id="KW-0408">Iron</keyword>
<dbReference type="InterPro" id="IPR012910">
    <property type="entry name" value="Plug_dom"/>
</dbReference>
<dbReference type="InterPro" id="IPR000531">
    <property type="entry name" value="Beta-barrel_TonB"/>
</dbReference>
<evidence type="ECO:0000313" key="19">
    <source>
        <dbReference type="Proteomes" id="UP001501310"/>
    </source>
</evidence>
<evidence type="ECO:0000259" key="17">
    <source>
        <dbReference type="Pfam" id="PF07715"/>
    </source>
</evidence>
<dbReference type="Proteomes" id="UP001501310">
    <property type="component" value="Unassembled WGS sequence"/>
</dbReference>
<evidence type="ECO:0000256" key="15">
    <source>
        <dbReference type="SAM" id="SignalP"/>
    </source>
</evidence>
<keyword evidence="9 14" id="KW-0798">TonB box</keyword>
<feature type="short sequence motif" description="TonB C-terminal box" evidence="13">
    <location>
        <begin position="824"/>
        <end position="841"/>
    </location>
</feature>
<evidence type="ECO:0000256" key="8">
    <source>
        <dbReference type="ARBA" id="ARBA00023065"/>
    </source>
</evidence>
<dbReference type="Gene3D" id="2.40.170.20">
    <property type="entry name" value="TonB-dependent receptor, beta-barrel domain"/>
    <property type="match status" value="1"/>
</dbReference>
<evidence type="ECO:0000256" key="5">
    <source>
        <dbReference type="ARBA" id="ARBA00022692"/>
    </source>
</evidence>
<keyword evidence="3 12" id="KW-1134">Transmembrane beta strand</keyword>
<evidence type="ECO:0000256" key="14">
    <source>
        <dbReference type="RuleBase" id="RU003357"/>
    </source>
</evidence>
<keyword evidence="18" id="KW-0675">Receptor</keyword>
<comment type="subcellular location">
    <subcellularLocation>
        <location evidence="1 12">Cell outer membrane</location>
        <topology evidence="1 12">Multi-pass membrane protein</topology>
    </subcellularLocation>
</comment>
<evidence type="ECO:0000256" key="12">
    <source>
        <dbReference type="PROSITE-ProRule" id="PRU01360"/>
    </source>
</evidence>
<dbReference type="InterPro" id="IPR010917">
    <property type="entry name" value="TonB_rcpt_CS"/>
</dbReference>
<evidence type="ECO:0000256" key="7">
    <source>
        <dbReference type="ARBA" id="ARBA00023004"/>
    </source>
</evidence>
<keyword evidence="11 12" id="KW-0998">Cell outer membrane</keyword>
<evidence type="ECO:0000256" key="11">
    <source>
        <dbReference type="ARBA" id="ARBA00023237"/>
    </source>
</evidence>
<dbReference type="EMBL" id="BAAAZD010000001">
    <property type="protein sequence ID" value="GAA3999111.1"/>
    <property type="molecule type" value="Genomic_DNA"/>
</dbReference>
<keyword evidence="5 12" id="KW-0812">Transmembrane</keyword>
<evidence type="ECO:0000256" key="4">
    <source>
        <dbReference type="ARBA" id="ARBA00022496"/>
    </source>
</evidence>
<evidence type="ECO:0000256" key="6">
    <source>
        <dbReference type="ARBA" id="ARBA00022729"/>
    </source>
</evidence>
<evidence type="ECO:0000256" key="1">
    <source>
        <dbReference type="ARBA" id="ARBA00004571"/>
    </source>
</evidence>
<evidence type="ECO:0000256" key="10">
    <source>
        <dbReference type="ARBA" id="ARBA00023136"/>
    </source>
</evidence>
<keyword evidence="2 12" id="KW-0813">Transport</keyword>
<evidence type="ECO:0000313" key="18">
    <source>
        <dbReference type="EMBL" id="GAA3999111.1"/>
    </source>
</evidence>
<feature type="domain" description="TonB-dependent receptor plug" evidence="17">
    <location>
        <begin position="78"/>
        <end position="187"/>
    </location>
</feature>
<dbReference type="SUPFAM" id="SSF56935">
    <property type="entry name" value="Porins"/>
    <property type="match status" value="1"/>
</dbReference>
<evidence type="ECO:0000256" key="3">
    <source>
        <dbReference type="ARBA" id="ARBA00022452"/>
    </source>
</evidence>
<evidence type="ECO:0000256" key="9">
    <source>
        <dbReference type="ARBA" id="ARBA00023077"/>
    </source>
</evidence>